<dbReference type="RefSeq" id="WP_148135884.1">
    <property type="nucleotide sequence ID" value="NZ_CP017634.1"/>
</dbReference>
<evidence type="ECO:0000313" key="3">
    <source>
        <dbReference type="Proteomes" id="UP000323521"/>
    </source>
</evidence>
<evidence type="ECO:0000256" key="1">
    <source>
        <dbReference type="SAM" id="SignalP"/>
    </source>
</evidence>
<evidence type="ECO:0000313" key="2">
    <source>
        <dbReference type="EMBL" id="ATW26565.1"/>
    </source>
</evidence>
<dbReference type="KEGG" id="fwa:DCMF_19020"/>
<keyword evidence="3" id="KW-1185">Reference proteome</keyword>
<proteinExistence type="predicted"/>
<dbReference type="AlphaFoldDB" id="A0A3G1KWI6"/>
<accession>A0A3G1KWI6</accession>
<sequence length="288" mass="31035">MTKFKTVVNKAWVFVAAAALIAGSSSAMAFALDRNVPESASAHAAGITIDANAYNQIPAAETGITAEYSVTDLSKTVSDQKEYIREKLSMIDGITPEQIEEKYHEIISNMTPGEKDLSAEQAAAYAAGILKKAYGVDFQGYTAEASFSRSPVPNSDSWTVIFHAPKEDQNTKRYIASIDSVNGRMLDASFYNLNYREENNKDLDNPAWTNKALQEIAKFLPENVSITGSKVVLATPAGGVIVVCELSDGSAYAVRLTGENKEAAAYIFFPNGYDGSLDYHPATGKSVG</sequence>
<keyword evidence="1" id="KW-0732">Signal</keyword>
<protein>
    <recommendedName>
        <fullName evidence="4">PepSY domain-containing protein</fullName>
    </recommendedName>
</protein>
<name>A0A3G1KWI6_FORW1</name>
<dbReference type="EMBL" id="CP017634">
    <property type="protein sequence ID" value="ATW26565.1"/>
    <property type="molecule type" value="Genomic_DNA"/>
</dbReference>
<gene>
    <name evidence="2" type="ORF">DCMF_19020</name>
</gene>
<evidence type="ECO:0008006" key="4">
    <source>
        <dbReference type="Google" id="ProtNLM"/>
    </source>
</evidence>
<dbReference type="OrthoDB" id="1796742at2"/>
<feature type="signal peptide" evidence="1">
    <location>
        <begin position="1"/>
        <end position="29"/>
    </location>
</feature>
<feature type="chain" id="PRO_5038478695" description="PepSY domain-containing protein" evidence="1">
    <location>
        <begin position="30"/>
        <end position="288"/>
    </location>
</feature>
<dbReference type="Proteomes" id="UP000323521">
    <property type="component" value="Chromosome"/>
</dbReference>
<organism evidence="2 3">
    <name type="scientific">Formimonas warabiya</name>
    <dbReference type="NCBI Taxonomy" id="1761012"/>
    <lineage>
        <taxon>Bacteria</taxon>
        <taxon>Bacillati</taxon>
        <taxon>Bacillota</taxon>
        <taxon>Clostridia</taxon>
        <taxon>Eubacteriales</taxon>
        <taxon>Peptococcaceae</taxon>
        <taxon>Candidatus Formimonas</taxon>
    </lineage>
</organism>
<reference evidence="2 3" key="1">
    <citation type="submission" date="2016-10" db="EMBL/GenBank/DDBJ databases">
        <title>Complete Genome Sequence of Peptococcaceae strain DCMF.</title>
        <authorList>
            <person name="Edwards R.J."/>
            <person name="Holland S.I."/>
            <person name="Deshpande N.P."/>
            <person name="Wong Y.K."/>
            <person name="Ertan H."/>
            <person name="Manefield M."/>
            <person name="Russell T.L."/>
            <person name="Lee M.J."/>
        </authorList>
    </citation>
    <scope>NUCLEOTIDE SEQUENCE [LARGE SCALE GENOMIC DNA]</scope>
    <source>
        <strain evidence="2 3">DCMF</strain>
    </source>
</reference>